<keyword evidence="1 3" id="KW-0732">Signal</keyword>
<dbReference type="InterPro" id="IPR050570">
    <property type="entry name" value="Cell_wall_metabolism_enzyme"/>
</dbReference>
<feature type="signal peptide" evidence="3">
    <location>
        <begin position="1"/>
        <end position="21"/>
    </location>
</feature>
<proteinExistence type="predicted"/>
<evidence type="ECO:0000256" key="1">
    <source>
        <dbReference type="ARBA" id="ARBA00022729"/>
    </source>
</evidence>
<dbReference type="SUPFAM" id="SSF51261">
    <property type="entry name" value="Duplicated hybrid motif"/>
    <property type="match status" value="1"/>
</dbReference>
<comment type="caution">
    <text evidence="5">The sequence shown here is derived from an EMBL/GenBank/DDBJ whole genome shotgun (WGS) entry which is preliminary data.</text>
</comment>
<gene>
    <name evidence="5" type="ORF">GCM10011584_12410</name>
</gene>
<dbReference type="Proteomes" id="UP000655410">
    <property type="component" value="Unassembled WGS sequence"/>
</dbReference>
<feature type="domain" description="M23ase beta-sheet core" evidence="4">
    <location>
        <begin position="75"/>
        <end position="167"/>
    </location>
</feature>
<evidence type="ECO:0000313" key="5">
    <source>
        <dbReference type="EMBL" id="GGO87538.1"/>
    </source>
</evidence>
<feature type="region of interest" description="Disordered" evidence="2">
    <location>
        <begin position="19"/>
        <end position="42"/>
    </location>
</feature>
<dbReference type="Gene3D" id="2.70.70.10">
    <property type="entry name" value="Glucose Permease (Domain IIA)"/>
    <property type="match status" value="1"/>
</dbReference>
<keyword evidence="6" id="KW-1185">Reference proteome</keyword>
<accession>A0ABQ2N8X4</accession>
<dbReference type="CDD" id="cd12797">
    <property type="entry name" value="M23_peptidase"/>
    <property type="match status" value="1"/>
</dbReference>
<reference evidence="6" key="1">
    <citation type="journal article" date="2019" name="Int. J. Syst. Evol. Microbiol.">
        <title>The Global Catalogue of Microorganisms (GCM) 10K type strain sequencing project: providing services to taxonomists for standard genome sequencing and annotation.</title>
        <authorList>
            <consortium name="The Broad Institute Genomics Platform"/>
            <consortium name="The Broad Institute Genome Sequencing Center for Infectious Disease"/>
            <person name="Wu L."/>
            <person name="Ma J."/>
        </authorList>
    </citation>
    <scope>NUCLEOTIDE SEQUENCE [LARGE SCALE GENOMIC DNA]</scope>
    <source>
        <strain evidence="6">CGMCC 4.7371</strain>
    </source>
</reference>
<sequence length="188" mass="19078">MYLLIPALLTALSTLPAPVSAAPPGAPRLAPEPRRSAPVVRVDPSGSGVWPVGSAAAPPTVVHGFTPPPTPYAAGHRGVDLAAFAGTPVKAALAGQVLFAGTIAGKGVVVVGHGDTRTTYEPVTPLVRVGDRVGRGAPIGVLRPGGHCMPGPCLHWGWLRGETYLDPLELVGATGPVRLKPWTGLPAA</sequence>
<evidence type="ECO:0000259" key="4">
    <source>
        <dbReference type="Pfam" id="PF01551"/>
    </source>
</evidence>
<organism evidence="5 6">
    <name type="scientific">Nocardioides phosphati</name>
    <dbReference type="NCBI Taxonomy" id="1867775"/>
    <lineage>
        <taxon>Bacteria</taxon>
        <taxon>Bacillati</taxon>
        <taxon>Actinomycetota</taxon>
        <taxon>Actinomycetes</taxon>
        <taxon>Propionibacteriales</taxon>
        <taxon>Nocardioidaceae</taxon>
        <taxon>Nocardioides</taxon>
    </lineage>
</organism>
<dbReference type="InterPro" id="IPR011055">
    <property type="entry name" value="Dup_hybrid_motif"/>
</dbReference>
<evidence type="ECO:0000256" key="3">
    <source>
        <dbReference type="SAM" id="SignalP"/>
    </source>
</evidence>
<dbReference type="InterPro" id="IPR016047">
    <property type="entry name" value="M23ase_b-sheet_dom"/>
</dbReference>
<evidence type="ECO:0000256" key="2">
    <source>
        <dbReference type="SAM" id="MobiDB-lite"/>
    </source>
</evidence>
<evidence type="ECO:0000313" key="6">
    <source>
        <dbReference type="Proteomes" id="UP000655410"/>
    </source>
</evidence>
<dbReference type="Pfam" id="PF01551">
    <property type="entry name" value="Peptidase_M23"/>
    <property type="match status" value="1"/>
</dbReference>
<feature type="chain" id="PRO_5047438444" evidence="3">
    <location>
        <begin position="22"/>
        <end position="188"/>
    </location>
</feature>
<dbReference type="RefSeq" id="WP_188783133.1">
    <property type="nucleotide sequence ID" value="NZ_BMNI01000002.1"/>
</dbReference>
<dbReference type="PANTHER" id="PTHR21666:SF289">
    <property type="entry name" value="L-ALA--D-GLU ENDOPEPTIDASE"/>
    <property type="match status" value="1"/>
</dbReference>
<dbReference type="EMBL" id="BMNI01000002">
    <property type="protein sequence ID" value="GGO87538.1"/>
    <property type="molecule type" value="Genomic_DNA"/>
</dbReference>
<name>A0ABQ2N8X4_9ACTN</name>
<protein>
    <submittedName>
        <fullName evidence="5">Peptidase M23</fullName>
    </submittedName>
</protein>
<dbReference type="PANTHER" id="PTHR21666">
    <property type="entry name" value="PEPTIDASE-RELATED"/>
    <property type="match status" value="1"/>
</dbReference>